<protein>
    <submittedName>
        <fullName evidence="3">Putative colanic acid biosysnthesis UDP-glucose lipid carrier transferase</fullName>
    </submittedName>
</protein>
<dbReference type="Proteomes" id="UP000198814">
    <property type="component" value="Unassembled WGS sequence"/>
</dbReference>
<dbReference type="EMBL" id="FODO01000030">
    <property type="protein sequence ID" value="SEO97911.1"/>
    <property type="molecule type" value="Genomic_DNA"/>
</dbReference>
<sequence>MLEKMKARIEHDLYYLKNWSIWLDLWIIFKTVWIVLKKDNAY</sequence>
<keyword evidence="3" id="KW-0808">Transferase</keyword>
<reference evidence="4" key="1">
    <citation type="submission" date="2016-10" db="EMBL/GenBank/DDBJ databases">
        <authorList>
            <person name="Varghese N."/>
            <person name="Submissions S."/>
        </authorList>
    </citation>
    <scope>NUCLEOTIDE SEQUENCE [LARGE SCALE GENOMIC DNA]</scope>
    <source>
        <strain evidence="4">Nm76</strain>
    </source>
</reference>
<proteinExistence type="predicted"/>
<evidence type="ECO:0000256" key="1">
    <source>
        <dbReference type="SAM" id="Phobius"/>
    </source>
</evidence>
<dbReference type="GO" id="GO:0016740">
    <property type="term" value="F:transferase activity"/>
    <property type="evidence" value="ECO:0007669"/>
    <property type="project" value="UniProtKB-KW"/>
</dbReference>
<keyword evidence="4" id="KW-1185">Reference proteome</keyword>
<evidence type="ECO:0000259" key="2">
    <source>
        <dbReference type="Pfam" id="PF02397"/>
    </source>
</evidence>
<keyword evidence="1" id="KW-0472">Membrane</keyword>
<feature type="domain" description="Bacterial sugar transferase" evidence="2">
    <location>
        <begin position="4"/>
        <end position="37"/>
    </location>
</feature>
<accession>A0A1H8U417</accession>
<dbReference type="Pfam" id="PF02397">
    <property type="entry name" value="Bac_transf"/>
    <property type="match status" value="1"/>
</dbReference>
<name>A0A1H8U417_9PROT</name>
<gene>
    <name evidence="3" type="ORF">SAMN05216333_13030</name>
</gene>
<dbReference type="STRING" id="42354.SAMN05216333_13030"/>
<keyword evidence="1" id="KW-0812">Transmembrane</keyword>
<evidence type="ECO:0000313" key="3">
    <source>
        <dbReference type="EMBL" id="SEO97911.1"/>
    </source>
</evidence>
<keyword evidence="1" id="KW-1133">Transmembrane helix</keyword>
<evidence type="ECO:0000313" key="4">
    <source>
        <dbReference type="Proteomes" id="UP000198814"/>
    </source>
</evidence>
<feature type="transmembrane region" description="Helical" evidence="1">
    <location>
        <begin position="20"/>
        <end position="36"/>
    </location>
</feature>
<dbReference type="AlphaFoldDB" id="A0A1H8U417"/>
<dbReference type="InterPro" id="IPR003362">
    <property type="entry name" value="Bact_transf"/>
</dbReference>
<organism evidence="3 4">
    <name type="scientific">Nitrosomonas oligotropha</name>
    <dbReference type="NCBI Taxonomy" id="42354"/>
    <lineage>
        <taxon>Bacteria</taxon>
        <taxon>Pseudomonadati</taxon>
        <taxon>Pseudomonadota</taxon>
        <taxon>Betaproteobacteria</taxon>
        <taxon>Nitrosomonadales</taxon>
        <taxon>Nitrosomonadaceae</taxon>
        <taxon>Nitrosomonas</taxon>
    </lineage>
</organism>